<evidence type="ECO:0000256" key="1">
    <source>
        <dbReference type="SAM" id="Phobius"/>
    </source>
</evidence>
<evidence type="ECO:0000313" key="3">
    <source>
        <dbReference type="Proteomes" id="UP000051952"/>
    </source>
</evidence>
<protein>
    <submittedName>
        <fullName evidence="2">Membrane-associated protein, putative</fullName>
    </submittedName>
</protein>
<feature type="transmembrane region" description="Helical" evidence="1">
    <location>
        <begin position="16"/>
        <end position="35"/>
    </location>
</feature>
<evidence type="ECO:0000313" key="2">
    <source>
        <dbReference type="EMBL" id="CUG86965.1"/>
    </source>
</evidence>
<gene>
    <name evidence="2" type="ORF">BSAL_00935</name>
</gene>
<reference evidence="3" key="1">
    <citation type="submission" date="2015-09" db="EMBL/GenBank/DDBJ databases">
        <authorList>
            <consortium name="Pathogen Informatics"/>
        </authorList>
    </citation>
    <scope>NUCLEOTIDE SEQUENCE [LARGE SCALE GENOMIC DNA]</scope>
    <source>
        <strain evidence="3">Lake Konstanz</strain>
    </source>
</reference>
<keyword evidence="1" id="KW-0812">Transmembrane</keyword>
<organism evidence="2 3">
    <name type="scientific">Bodo saltans</name>
    <name type="common">Flagellated protozoan</name>
    <dbReference type="NCBI Taxonomy" id="75058"/>
    <lineage>
        <taxon>Eukaryota</taxon>
        <taxon>Discoba</taxon>
        <taxon>Euglenozoa</taxon>
        <taxon>Kinetoplastea</taxon>
        <taxon>Metakinetoplastina</taxon>
        <taxon>Eubodonida</taxon>
        <taxon>Bodonidae</taxon>
        <taxon>Bodo</taxon>
    </lineage>
</organism>
<name>A0A0S4JBY4_BODSA</name>
<sequence length="170" mass="17400">MRCTTAQSIAKGRRDIPCHTFVFLVTLLLAAYYGGSLDERDTADHLTEIAVREQINSDAAYNAAIKARASAEAAAAKARNYVNVALGAKATADASAASTAKVAATAEDVARQANAVADAAAFQVRACADATSASIKAEDDAAAAAKASADARAISAANIMGNVDPRNVRE</sequence>
<keyword evidence="1" id="KW-1133">Transmembrane helix</keyword>
<proteinExistence type="predicted"/>
<dbReference type="VEuPathDB" id="TriTrypDB:BSAL_00935"/>
<accession>A0A0S4JBY4</accession>
<dbReference type="EMBL" id="CYKH01001418">
    <property type="protein sequence ID" value="CUG86965.1"/>
    <property type="molecule type" value="Genomic_DNA"/>
</dbReference>
<keyword evidence="1" id="KW-0472">Membrane</keyword>
<keyword evidence="3" id="KW-1185">Reference proteome</keyword>
<dbReference type="AlphaFoldDB" id="A0A0S4JBY4"/>
<dbReference type="Proteomes" id="UP000051952">
    <property type="component" value="Unassembled WGS sequence"/>
</dbReference>